<keyword evidence="8" id="KW-1185">Reference proteome</keyword>
<keyword evidence="3 5" id="KW-1133">Transmembrane helix</keyword>
<dbReference type="InterPro" id="IPR010445">
    <property type="entry name" value="LapA_dom"/>
</dbReference>
<protein>
    <submittedName>
        <fullName evidence="7">Putative membrane protein</fullName>
    </submittedName>
</protein>
<sequence length="102" mass="11120">MLWIKRVLVLAVALLLAALTLVFILENQSQTRLQFMTLHSPELPVAFLVALAFIAGALVGLGLSVYLQARLKFALGRSRGELARCRKELDDLRAQAASSKGS</sequence>
<dbReference type="EMBL" id="LT629780">
    <property type="protein sequence ID" value="SDU28361.1"/>
    <property type="molecule type" value="Genomic_DNA"/>
</dbReference>
<evidence type="ECO:0000259" key="6">
    <source>
        <dbReference type="Pfam" id="PF06305"/>
    </source>
</evidence>
<evidence type="ECO:0000256" key="3">
    <source>
        <dbReference type="ARBA" id="ARBA00022989"/>
    </source>
</evidence>
<feature type="domain" description="Lipopolysaccharide assembly protein A" evidence="6">
    <location>
        <begin position="27"/>
        <end position="90"/>
    </location>
</feature>
<reference evidence="8" key="1">
    <citation type="submission" date="2016-10" db="EMBL/GenBank/DDBJ databases">
        <authorList>
            <person name="Varghese N."/>
            <person name="Submissions S."/>
        </authorList>
    </citation>
    <scope>NUCLEOTIDE SEQUENCE [LARGE SCALE GENOMIC DNA]</scope>
    <source>
        <strain evidence="8">CCTCC 2012022</strain>
    </source>
</reference>
<dbReference type="Proteomes" id="UP000243063">
    <property type="component" value="Chromosome I"/>
</dbReference>
<evidence type="ECO:0000256" key="5">
    <source>
        <dbReference type="SAM" id="Phobius"/>
    </source>
</evidence>
<accession>A0A1H2H903</accession>
<evidence type="ECO:0000313" key="8">
    <source>
        <dbReference type="Proteomes" id="UP000243063"/>
    </source>
</evidence>
<dbReference type="STRING" id="1245526.SAMN05216580_2197"/>
<dbReference type="RefSeq" id="WP_090214358.1">
    <property type="nucleotide sequence ID" value="NZ_LT629780.1"/>
</dbReference>
<organism evidence="7 8">
    <name type="scientific">Geopseudomonas guangdongensis</name>
    <dbReference type="NCBI Taxonomy" id="1245526"/>
    <lineage>
        <taxon>Bacteria</taxon>
        <taxon>Pseudomonadati</taxon>
        <taxon>Pseudomonadota</taxon>
        <taxon>Gammaproteobacteria</taxon>
        <taxon>Pseudomonadales</taxon>
        <taxon>Pseudomonadaceae</taxon>
        <taxon>Geopseudomonas</taxon>
    </lineage>
</organism>
<dbReference type="GO" id="GO:0005886">
    <property type="term" value="C:plasma membrane"/>
    <property type="evidence" value="ECO:0007669"/>
    <property type="project" value="InterPro"/>
</dbReference>
<evidence type="ECO:0000313" key="7">
    <source>
        <dbReference type="EMBL" id="SDU28361.1"/>
    </source>
</evidence>
<dbReference type="Pfam" id="PF06305">
    <property type="entry name" value="LapA_dom"/>
    <property type="match status" value="1"/>
</dbReference>
<keyword evidence="4 5" id="KW-0472">Membrane</keyword>
<dbReference type="AlphaFoldDB" id="A0A1H2H903"/>
<gene>
    <name evidence="7" type="ORF">SAMN05216580_2197</name>
</gene>
<evidence type="ECO:0000256" key="2">
    <source>
        <dbReference type="ARBA" id="ARBA00022692"/>
    </source>
</evidence>
<evidence type="ECO:0000256" key="4">
    <source>
        <dbReference type="ARBA" id="ARBA00023136"/>
    </source>
</evidence>
<proteinExistence type="predicted"/>
<keyword evidence="1" id="KW-1003">Cell membrane</keyword>
<evidence type="ECO:0000256" key="1">
    <source>
        <dbReference type="ARBA" id="ARBA00022475"/>
    </source>
</evidence>
<feature type="transmembrane region" description="Helical" evidence="5">
    <location>
        <begin position="45"/>
        <end position="67"/>
    </location>
</feature>
<dbReference type="OrthoDB" id="6898049at2"/>
<name>A0A1H2H903_9GAMM</name>
<keyword evidence="2 5" id="KW-0812">Transmembrane</keyword>